<sequence length="172" mass="18923">MLVPGKYLSLAGRYLSFAAQAQPMEDFVETAVAPLREELRALLKVVRLVKQRQQHGRVPLGAIGMLGAIERLAGGCHLKELAATCALDQSTTSRAVSAFVQAGLVRRVADPNDGRASFLELTDEGRTALRESNEWYDALLADALRDWTRADIELFGALLRRFAQSLLTEANR</sequence>
<dbReference type="PRINTS" id="PR00598">
    <property type="entry name" value="HTHMARR"/>
</dbReference>
<feature type="domain" description="HTH marR-type" evidence="1">
    <location>
        <begin position="32"/>
        <end position="164"/>
    </location>
</feature>
<name>A0ABY5ZDN1_9ACTN</name>
<evidence type="ECO:0000259" key="1">
    <source>
        <dbReference type="PROSITE" id="PS50995"/>
    </source>
</evidence>
<dbReference type="InterPro" id="IPR000835">
    <property type="entry name" value="HTH_MarR-typ"/>
</dbReference>
<gene>
    <name evidence="2" type="ORF">Drose_11535</name>
</gene>
<organism evidence="2 3">
    <name type="scientific">Dactylosporangium roseum</name>
    <dbReference type="NCBI Taxonomy" id="47989"/>
    <lineage>
        <taxon>Bacteria</taxon>
        <taxon>Bacillati</taxon>
        <taxon>Actinomycetota</taxon>
        <taxon>Actinomycetes</taxon>
        <taxon>Micromonosporales</taxon>
        <taxon>Micromonosporaceae</taxon>
        <taxon>Dactylosporangium</taxon>
    </lineage>
</organism>
<dbReference type="RefSeq" id="WP_260728178.1">
    <property type="nucleotide sequence ID" value="NZ_BAAABS010000050.1"/>
</dbReference>
<dbReference type="Gene3D" id="1.10.10.10">
    <property type="entry name" value="Winged helix-like DNA-binding domain superfamily/Winged helix DNA-binding domain"/>
    <property type="match status" value="1"/>
</dbReference>
<dbReference type="PANTHER" id="PTHR39515">
    <property type="entry name" value="CONSERVED PROTEIN"/>
    <property type="match status" value="1"/>
</dbReference>
<dbReference type="PANTHER" id="PTHR39515:SF2">
    <property type="entry name" value="HTH-TYPE TRANSCRIPTIONAL REGULATOR RV0880"/>
    <property type="match status" value="1"/>
</dbReference>
<keyword evidence="3" id="KW-1185">Reference proteome</keyword>
<dbReference type="InterPro" id="IPR036390">
    <property type="entry name" value="WH_DNA-bd_sf"/>
</dbReference>
<dbReference type="Proteomes" id="UP001058271">
    <property type="component" value="Chromosome"/>
</dbReference>
<dbReference type="InterPro" id="IPR036388">
    <property type="entry name" value="WH-like_DNA-bd_sf"/>
</dbReference>
<dbReference type="InterPro" id="IPR052526">
    <property type="entry name" value="HTH-type_Bedaq_tolerance"/>
</dbReference>
<dbReference type="SUPFAM" id="SSF46785">
    <property type="entry name" value="Winged helix' DNA-binding domain"/>
    <property type="match status" value="1"/>
</dbReference>
<dbReference type="Pfam" id="PF12802">
    <property type="entry name" value="MarR_2"/>
    <property type="match status" value="1"/>
</dbReference>
<evidence type="ECO:0000313" key="3">
    <source>
        <dbReference type="Proteomes" id="UP001058271"/>
    </source>
</evidence>
<accession>A0ABY5ZDN1</accession>
<protein>
    <submittedName>
        <fullName evidence="2">Winged helix-turn-helix transcriptional regulator</fullName>
    </submittedName>
</protein>
<reference evidence="2" key="1">
    <citation type="submission" date="2021-04" db="EMBL/GenBank/DDBJ databases">
        <title>Biosynthetic gene clusters of Dactylosporangioum roseum.</title>
        <authorList>
            <person name="Hartkoorn R.C."/>
            <person name="Beaudoing E."/>
            <person name="Hot D."/>
            <person name="Moureu S."/>
        </authorList>
    </citation>
    <scope>NUCLEOTIDE SEQUENCE</scope>
    <source>
        <strain evidence="2">NRRL B-16295</strain>
    </source>
</reference>
<dbReference type="SMART" id="SM00347">
    <property type="entry name" value="HTH_MARR"/>
    <property type="match status" value="1"/>
</dbReference>
<dbReference type="EMBL" id="CP073721">
    <property type="protein sequence ID" value="UWZ38793.1"/>
    <property type="molecule type" value="Genomic_DNA"/>
</dbReference>
<dbReference type="PROSITE" id="PS50995">
    <property type="entry name" value="HTH_MARR_2"/>
    <property type="match status" value="1"/>
</dbReference>
<evidence type="ECO:0000313" key="2">
    <source>
        <dbReference type="EMBL" id="UWZ38793.1"/>
    </source>
</evidence>
<proteinExistence type="predicted"/>